<name>A0ACB5TUH6_AMBMO</name>
<protein>
    <submittedName>
        <fullName evidence="1">Unnamed protein product</fullName>
    </submittedName>
</protein>
<dbReference type="Proteomes" id="UP001165064">
    <property type="component" value="Unassembled WGS sequence"/>
</dbReference>
<dbReference type="EMBL" id="BSXS01008928">
    <property type="protein sequence ID" value="GME94094.1"/>
    <property type="molecule type" value="Genomic_DNA"/>
</dbReference>
<gene>
    <name evidence="1" type="ORF">Amon02_000948700</name>
</gene>
<keyword evidence="2" id="KW-1185">Reference proteome</keyword>
<evidence type="ECO:0000313" key="1">
    <source>
        <dbReference type="EMBL" id="GME94094.1"/>
    </source>
</evidence>
<comment type="caution">
    <text evidence="1">The sequence shown here is derived from an EMBL/GenBank/DDBJ whole genome shotgun (WGS) entry which is preliminary data.</text>
</comment>
<proteinExistence type="predicted"/>
<sequence length="461" mass="51498">MLKLLPRQELNLNCESSITCSIVKTYDFIDPSGNPINMSFKNKDKRLDSIDAYKHINSLSKKGDPKPNMLHPLTVMPSKPKEQAGLRVEIQQPAPAQVPSQNSISLPARMPLVPFPNTSHLIDQKTINITNNHDSTKSSSDMRASLSNEDKHESLTSLQIDSSSTMTTLQSLEAHSMVLVPITKPSEPRSEAAHTQNSRTSSISSIDYLHGTQGSRYRPDDDRHRSDRYIPERKPSIHNDENGNDNLRSTYSPSSVQFPSRGSYSPPPGHTSARPLYTRIESPVPPSPANRQYTPSPPPRQLTHSSYSVKSESPSIPQPQRELTPVVPIANEKEYDYFKQDCIQCPYCCIIHPRKRHLMTCEPCGLVHPEGLHTYNLPSGVGYCGECLMAHPIGSAHPKITGKSMIETIEIRNRFPAKKALLLMEKRRKGLAKTGKFIKHGKQKRGGKRVKAARVASKIRK</sequence>
<reference evidence="1" key="1">
    <citation type="submission" date="2023-04" db="EMBL/GenBank/DDBJ databases">
        <title>Ambrosiozyma monospora NBRC 10751.</title>
        <authorList>
            <person name="Ichikawa N."/>
            <person name="Sato H."/>
            <person name="Tonouchi N."/>
        </authorList>
    </citation>
    <scope>NUCLEOTIDE SEQUENCE</scope>
    <source>
        <strain evidence="1">NBRC 10751</strain>
    </source>
</reference>
<accession>A0ACB5TUH6</accession>
<evidence type="ECO:0000313" key="2">
    <source>
        <dbReference type="Proteomes" id="UP001165064"/>
    </source>
</evidence>
<organism evidence="1 2">
    <name type="scientific">Ambrosiozyma monospora</name>
    <name type="common">Yeast</name>
    <name type="synonym">Endomycopsis monosporus</name>
    <dbReference type="NCBI Taxonomy" id="43982"/>
    <lineage>
        <taxon>Eukaryota</taxon>
        <taxon>Fungi</taxon>
        <taxon>Dikarya</taxon>
        <taxon>Ascomycota</taxon>
        <taxon>Saccharomycotina</taxon>
        <taxon>Pichiomycetes</taxon>
        <taxon>Pichiales</taxon>
        <taxon>Pichiaceae</taxon>
        <taxon>Ambrosiozyma</taxon>
    </lineage>
</organism>